<reference evidence="5 6" key="1">
    <citation type="submission" date="2016-10" db="EMBL/GenBank/DDBJ databases">
        <authorList>
            <person name="de Groot N.N."/>
        </authorList>
    </citation>
    <scope>NUCLEOTIDE SEQUENCE [LARGE SCALE GENOMIC DNA]</scope>
    <source>
        <strain evidence="5 6">CBS 141442</strain>
    </source>
</reference>
<dbReference type="GO" id="GO:0000976">
    <property type="term" value="F:transcription cis-regulatory region binding"/>
    <property type="evidence" value="ECO:0007669"/>
    <property type="project" value="TreeGrafter"/>
</dbReference>
<sequence length="811" mass="89636">MSQDSRRLRSEYLKNGCKECKRRKIKCDEFRSPPAEAVRVINAQGRDLCWQCTRLKKECEYPLKGEKVARVLLKVLKEERERERDEKRRRDALRRSLLNPDMYGVHMSAPLVAAQGTVHSDSSVSTLATVLSRHRGHSALPAHTGVSGQAVVGHSSVSSLTNHSGPSNGPITGHSSSLSTVPTNGPGHFSGPVLSNSGSALSTGYLAHSTGQSVHSAPSSASATTPVTSAPSGVSPLGVSPGLGVSPAMSPGISGPYLPYTENGPSTVEYLPHPLYGQFQQQPRYISALPSSGHVSSLNIPPDPHFYDHADLTGLATDLNNLVSDMMYEANPDSKVLKSDTNLTPLTPKSEETSSSVDSSKARISQNDWIPRNVGLGYLDVRRPEERQFLQEFYLEFANIILPFNAYDRPLQAYFNPVRDILLKCASKEPFLLAAIMAQGARSSLAKSSNADEEEAYYQYLLRCLKLLGPALGHASSKNGLALTSNIEAVLLTVLLLTSSNAANAKQNWRPHLKGAKDLLLKHTTNRSNVRNSKVLIFCKYWFMSFEILAGLGLTRGGTIHLEAELDLLLNLQDQFELQTLIDLGIVLPNGFNLIVGFHCELIHPLRDLVKLLNKVRQNKFYVRLETSEYVRLLAEFHRQLNVTFINKKAIFDINELPEKVIPDGHLLEAVTVDSKPFVISWMDTSQQLYCLAATLTLLTEFLQLPYSSPQVQELTYRMTMLLSCIIPRVNSPLFIKYSTLMIQWPLLVAGLNCVRDSDQYLVTEFFNSTTKLGAGSAGHSMNQLRRVWRKHHSGSMDDSGDESPVDVVNY</sequence>
<evidence type="ECO:0000256" key="3">
    <source>
        <dbReference type="SAM" id="MobiDB-lite"/>
    </source>
</evidence>
<dbReference type="SMART" id="SM00066">
    <property type="entry name" value="GAL4"/>
    <property type="match status" value="1"/>
</dbReference>
<dbReference type="InterPro" id="IPR001138">
    <property type="entry name" value="Zn2Cys6_DnaBD"/>
</dbReference>
<dbReference type="GO" id="GO:0045944">
    <property type="term" value="P:positive regulation of transcription by RNA polymerase II"/>
    <property type="evidence" value="ECO:0007669"/>
    <property type="project" value="TreeGrafter"/>
</dbReference>
<evidence type="ECO:0000256" key="1">
    <source>
        <dbReference type="ARBA" id="ARBA00004123"/>
    </source>
</evidence>
<proteinExistence type="predicted"/>
<dbReference type="GO" id="GO:0008270">
    <property type="term" value="F:zinc ion binding"/>
    <property type="evidence" value="ECO:0007669"/>
    <property type="project" value="InterPro"/>
</dbReference>
<evidence type="ECO:0000256" key="2">
    <source>
        <dbReference type="ARBA" id="ARBA00023242"/>
    </source>
</evidence>
<keyword evidence="2" id="KW-0539">Nucleus</keyword>
<feature type="region of interest" description="Disordered" evidence="3">
    <location>
        <begin position="337"/>
        <end position="360"/>
    </location>
</feature>
<evidence type="ECO:0000259" key="4">
    <source>
        <dbReference type="PROSITE" id="PS50048"/>
    </source>
</evidence>
<evidence type="ECO:0000313" key="6">
    <source>
        <dbReference type="Proteomes" id="UP000182334"/>
    </source>
</evidence>
<feature type="compositionally biased region" description="Low complexity" evidence="3">
    <location>
        <begin position="213"/>
        <end position="232"/>
    </location>
</feature>
<dbReference type="PANTHER" id="PTHR37534:SF49">
    <property type="entry name" value="LYSINE BIOSYNTHESIS REGULATORY PROTEIN LYS14"/>
    <property type="match status" value="1"/>
</dbReference>
<keyword evidence="6" id="KW-1185">Reference proteome</keyword>
<organism evidence="5 6">
    <name type="scientific">Sungouiella intermedia</name>
    <dbReference type="NCBI Taxonomy" id="45354"/>
    <lineage>
        <taxon>Eukaryota</taxon>
        <taxon>Fungi</taxon>
        <taxon>Dikarya</taxon>
        <taxon>Ascomycota</taxon>
        <taxon>Saccharomycotina</taxon>
        <taxon>Pichiomycetes</taxon>
        <taxon>Metschnikowiaceae</taxon>
        <taxon>Sungouiella</taxon>
    </lineage>
</organism>
<dbReference type="Pfam" id="PF11951">
    <property type="entry name" value="Fungal_trans_2"/>
    <property type="match status" value="1"/>
</dbReference>
<dbReference type="OrthoDB" id="424974at2759"/>
<dbReference type="EMBL" id="LT635761">
    <property type="protein sequence ID" value="SGZ56864.1"/>
    <property type="molecule type" value="Genomic_DNA"/>
</dbReference>
<dbReference type="AlphaFoldDB" id="A0A1L0DLX8"/>
<dbReference type="InterPro" id="IPR021858">
    <property type="entry name" value="Fun_TF"/>
</dbReference>
<dbReference type="Gene3D" id="4.10.240.10">
    <property type="entry name" value="Zn(2)-C6 fungal-type DNA-binding domain"/>
    <property type="match status" value="1"/>
</dbReference>
<comment type="subcellular location">
    <subcellularLocation>
        <location evidence="1">Nucleus</location>
    </subcellularLocation>
</comment>
<dbReference type="GO" id="GO:0000981">
    <property type="term" value="F:DNA-binding transcription factor activity, RNA polymerase II-specific"/>
    <property type="evidence" value="ECO:0007669"/>
    <property type="project" value="InterPro"/>
</dbReference>
<name>A0A1L0DLX8_9ASCO</name>
<dbReference type="PANTHER" id="PTHR37534">
    <property type="entry name" value="TRANSCRIPTIONAL ACTIVATOR PROTEIN UGA3"/>
    <property type="match status" value="1"/>
</dbReference>
<dbReference type="SUPFAM" id="SSF57701">
    <property type="entry name" value="Zn2/Cys6 DNA-binding domain"/>
    <property type="match status" value="1"/>
</dbReference>
<feature type="domain" description="Zn(2)-C6 fungal-type" evidence="4">
    <location>
        <begin position="16"/>
        <end position="61"/>
    </location>
</feature>
<accession>A0A1L0DLX8</accession>
<gene>
    <name evidence="5" type="ORF">SAMEA4029010_CIC11G00000002228</name>
</gene>
<feature type="region of interest" description="Disordered" evidence="3">
    <location>
        <begin position="139"/>
        <end position="194"/>
    </location>
</feature>
<dbReference type="CDD" id="cd00067">
    <property type="entry name" value="GAL4"/>
    <property type="match status" value="1"/>
</dbReference>
<dbReference type="InterPro" id="IPR036864">
    <property type="entry name" value="Zn2-C6_fun-type_DNA-bd_sf"/>
</dbReference>
<dbReference type="PROSITE" id="PS50048">
    <property type="entry name" value="ZN2_CY6_FUNGAL_2"/>
    <property type="match status" value="1"/>
</dbReference>
<feature type="compositionally biased region" description="Polar residues" evidence="3">
    <location>
        <begin position="155"/>
        <end position="183"/>
    </location>
</feature>
<evidence type="ECO:0000313" key="5">
    <source>
        <dbReference type="EMBL" id="SGZ56864.1"/>
    </source>
</evidence>
<dbReference type="GO" id="GO:0005634">
    <property type="term" value="C:nucleus"/>
    <property type="evidence" value="ECO:0007669"/>
    <property type="project" value="UniProtKB-SubCell"/>
</dbReference>
<protein>
    <submittedName>
        <fullName evidence="5">CIC11C00000002228</fullName>
    </submittedName>
</protein>
<dbReference type="Proteomes" id="UP000182334">
    <property type="component" value="Chromosome VI"/>
</dbReference>
<dbReference type="STRING" id="45354.A0A1L0DLX8"/>
<feature type="region of interest" description="Disordered" evidence="3">
    <location>
        <begin position="210"/>
        <end position="235"/>
    </location>
</feature>